<evidence type="ECO:0000313" key="2">
    <source>
        <dbReference type="Proteomes" id="UP000176998"/>
    </source>
</evidence>
<evidence type="ECO:0000313" key="1">
    <source>
        <dbReference type="EMBL" id="OHF03404.1"/>
    </source>
</evidence>
<reference evidence="1 2" key="1">
    <citation type="submission" date="2016-09" db="EMBL/GenBank/DDBJ databases">
        <authorList>
            <person name="Capua I."/>
            <person name="De Benedictis P."/>
            <person name="Joannis T."/>
            <person name="Lombin L.H."/>
            <person name="Cattoli G."/>
        </authorList>
    </citation>
    <scope>NUCLEOTIDE SEQUENCE [LARGE SCALE GENOMIC DNA]</scope>
    <source>
        <strain evidence="1 2">IMI 309357</strain>
    </source>
</reference>
<keyword evidence="2" id="KW-1185">Reference proteome</keyword>
<protein>
    <submittedName>
        <fullName evidence="1">Uncharacterized protein</fullName>
    </submittedName>
</protein>
<organism evidence="1 2">
    <name type="scientific">Colletotrichum orchidophilum</name>
    <dbReference type="NCBI Taxonomy" id="1209926"/>
    <lineage>
        <taxon>Eukaryota</taxon>
        <taxon>Fungi</taxon>
        <taxon>Dikarya</taxon>
        <taxon>Ascomycota</taxon>
        <taxon>Pezizomycotina</taxon>
        <taxon>Sordariomycetes</taxon>
        <taxon>Hypocreomycetidae</taxon>
        <taxon>Glomerellales</taxon>
        <taxon>Glomerellaceae</taxon>
        <taxon>Colletotrichum</taxon>
    </lineage>
</organism>
<gene>
    <name evidence="1" type="ORF">CORC01_01123</name>
</gene>
<sequence length="53" mass="5716">MEAVASFCISEGLNTGPGWARPFGAGNSSQYRIVATFTKTAPFVFDEVLSLHH</sequence>
<accession>A0A1G4BPQ8</accession>
<dbReference type="AlphaFoldDB" id="A0A1G4BPQ8"/>
<dbReference type="RefSeq" id="XP_022480540.1">
    <property type="nucleotide sequence ID" value="XM_022612779.1"/>
</dbReference>
<comment type="caution">
    <text evidence="1">The sequence shown here is derived from an EMBL/GenBank/DDBJ whole genome shotgun (WGS) entry which is preliminary data.</text>
</comment>
<dbReference type="GeneID" id="34554289"/>
<proteinExistence type="predicted"/>
<dbReference type="Proteomes" id="UP000176998">
    <property type="component" value="Unassembled WGS sequence"/>
</dbReference>
<name>A0A1G4BPQ8_9PEZI</name>
<dbReference type="EMBL" id="MJBS01000006">
    <property type="protein sequence ID" value="OHF03404.1"/>
    <property type="molecule type" value="Genomic_DNA"/>
</dbReference>